<feature type="domain" description="HTH hxlR-type" evidence="4">
    <location>
        <begin position="12"/>
        <end position="110"/>
    </location>
</feature>
<dbReference type="InterPro" id="IPR036388">
    <property type="entry name" value="WH-like_DNA-bd_sf"/>
</dbReference>
<dbReference type="SUPFAM" id="SSF46785">
    <property type="entry name" value="Winged helix' DNA-binding domain"/>
    <property type="match status" value="1"/>
</dbReference>
<dbReference type="InterPro" id="IPR036390">
    <property type="entry name" value="WH_DNA-bd_sf"/>
</dbReference>
<evidence type="ECO:0000313" key="6">
    <source>
        <dbReference type="Proteomes" id="UP000004926"/>
    </source>
</evidence>
<dbReference type="InterPro" id="IPR002577">
    <property type="entry name" value="HTH_HxlR"/>
</dbReference>
<reference evidence="5 6" key="1">
    <citation type="journal article" date="2012" name="Stand. Genomic Sci.">
        <title>Genome sequence of the ocean sediment bacterium Saccharomonospora marina type strain (XMU15(T)).</title>
        <authorList>
            <person name="Klenk H.P."/>
            <person name="Lu M."/>
            <person name="Lucas S."/>
            <person name="Lapidus A."/>
            <person name="Copeland A."/>
            <person name="Pitluck S."/>
            <person name="Goodwin L.A."/>
            <person name="Han C."/>
            <person name="Tapia R."/>
            <person name="Brambilla E.M."/>
            <person name="Potter G."/>
            <person name="Land M."/>
            <person name="Ivanova N."/>
            <person name="Rohde M."/>
            <person name="Goker M."/>
            <person name="Detter J.C."/>
            <person name="Li W.J."/>
            <person name="Kyrpides N.C."/>
            <person name="Woyke T."/>
        </authorList>
    </citation>
    <scope>NUCLEOTIDE SEQUENCE [LARGE SCALE GENOMIC DNA]</scope>
    <source>
        <strain evidence="5 6">XMU15</strain>
    </source>
</reference>
<dbReference type="PROSITE" id="PS51118">
    <property type="entry name" value="HTH_HXLR"/>
    <property type="match status" value="1"/>
</dbReference>
<dbReference type="GO" id="GO:0003677">
    <property type="term" value="F:DNA binding"/>
    <property type="evidence" value="ECO:0007669"/>
    <property type="project" value="UniProtKB-KW"/>
</dbReference>
<dbReference type="PANTHER" id="PTHR33204:SF29">
    <property type="entry name" value="TRANSCRIPTIONAL REGULATOR"/>
    <property type="match status" value="1"/>
</dbReference>
<gene>
    <name evidence="5" type="ORF">SacmaDRAFT_1591</name>
</gene>
<keyword evidence="2" id="KW-0238">DNA-binding</keyword>
<dbReference type="RefSeq" id="WP_009153253.1">
    <property type="nucleotide sequence ID" value="NZ_CM001439.1"/>
</dbReference>
<evidence type="ECO:0000256" key="3">
    <source>
        <dbReference type="ARBA" id="ARBA00023163"/>
    </source>
</evidence>
<organism evidence="5 6">
    <name type="scientific">Saccharomonospora marina XMU15</name>
    <dbReference type="NCBI Taxonomy" id="882083"/>
    <lineage>
        <taxon>Bacteria</taxon>
        <taxon>Bacillati</taxon>
        <taxon>Actinomycetota</taxon>
        <taxon>Actinomycetes</taxon>
        <taxon>Pseudonocardiales</taxon>
        <taxon>Pseudonocardiaceae</taxon>
        <taxon>Saccharomonospora</taxon>
    </lineage>
</organism>
<proteinExistence type="predicted"/>
<evidence type="ECO:0000259" key="4">
    <source>
        <dbReference type="PROSITE" id="PS51118"/>
    </source>
</evidence>
<dbReference type="Proteomes" id="UP000004926">
    <property type="component" value="Chromosome"/>
</dbReference>
<evidence type="ECO:0000256" key="2">
    <source>
        <dbReference type="ARBA" id="ARBA00023125"/>
    </source>
</evidence>
<accession>H5X2K2</accession>
<keyword evidence="1" id="KW-0805">Transcription regulation</keyword>
<dbReference type="EMBL" id="CM001439">
    <property type="protein sequence ID" value="EHR49867.1"/>
    <property type="molecule type" value="Genomic_DNA"/>
</dbReference>
<protein>
    <submittedName>
        <fullName evidence="5">Putative transcriptional regulator</fullName>
    </submittedName>
</protein>
<name>H5X2K2_9PSEU</name>
<keyword evidence="3" id="KW-0804">Transcription</keyword>
<dbReference type="Pfam" id="PF01638">
    <property type="entry name" value="HxlR"/>
    <property type="match status" value="1"/>
</dbReference>
<evidence type="ECO:0000313" key="5">
    <source>
        <dbReference type="EMBL" id="EHR49867.1"/>
    </source>
</evidence>
<dbReference type="HOGENOM" id="CLU_111585_5_2_11"/>
<evidence type="ECO:0000256" key="1">
    <source>
        <dbReference type="ARBA" id="ARBA00023015"/>
    </source>
</evidence>
<dbReference type="AlphaFoldDB" id="H5X2K2"/>
<sequence length="119" mass="13253">MAARIEALAEECMVEAALEVIGGKWKLVILRHLLQGTMRFGELDRALPGITPRMLTRQLRELEADGLVRRTVYPQVPPKVEYSVTAMGASLRDITAQLERWGHHYRAWKLGGDGDGADG</sequence>
<dbReference type="STRING" id="882083.SacmaDRAFT_1591"/>
<dbReference type="PANTHER" id="PTHR33204">
    <property type="entry name" value="TRANSCRIPTIONAL REGULATOR, MARR FAMILY"/>
    <property type="match status" value="1"/>
</dbReference>
<dbReference type="OrthoDB" id="370168at2"/>
<dbReference type="Gene3D" id="1.10.10.10">
    <property type="entry name" value="Winged helix-like DNA-binding domain superfamily/Winged helix DNA-binding domain"/>
    <property type="match status" value="1"/>
</dbReference>
<keyword evidence="6" id="KW-1185">Reference proteome</keyword>
<dbReference type="eggNOG" id="COG1733">
    <property type="taxonomic scope" value="Bacteria"/>
</dbReference>